<feature type="compositionally biased region" description="Pro residues" evidence="2">
    <location>
        <begin position="27"/>
        <end position="36"/>
    </location>
</feature>
<name>A0A3N4KVS9_9PEZI</name>
<gene>
    <name evidence="3" type="ORF">P167DRAFT_543777</name>
</gene>
<proteinExistence type="predicted"/>
<keyword evidence="4" id="KW-1185">Reference proteome</keyword>
<dbReference type="AlphaFoldDB" id="A0A3N4KVS9"/>
<dbReference type="InParanoid" id="A0A3N4KVS9"/>
<organism evidence="3 4">
    <name type="scientific">Morchella conica CCBAS932</name>
    <dbReference type="NCBI Taxonomy" id="1392247"/>
    <lineage>
        <taxon>Eukaryota</taxon>
        <taxon>Fungi</taxon>
        <taxon>Dikarya</taxon>
        <taxon>Ascomycota</taxon>
        <taxon>Pezizomycotina</taxon>
        <taxon>Pezizomycetes</taxon>
        <taxon>Pezizales</taxon>
        <taxon>Morchellaceae</taxon>
        <taxon>Morchella</taxon>
    </lineage>
</organism>
<evidence type="ECO:0000256" key="2">
    <source>
        <dbReference type="SAM" id="MobiDB-lite"/>
    </source>
</evidence>
<evidence type="ECO:0000313" key="3">
    <source>
        <dbReference type="EMBL" id="RPB14656.1"/>
    </source>
</evidence>
<evidence type="ECO:0000256" key="1">
    <source>
        <dbReference type="SAM" id="Coils"/>
    </source>
</evidence>
<evidence type="ECO:0000313" key="4">
    <source>
        <dbReference type="Proteomes" id="UP000277580"/>
    </source>
</evidence>
<protein>
    <submittedName>
        <fullName evidence="3">Uncharacterized protein</fullName>
    </submittedName>
</protein>
<keyword evidence="1" id="KW-0175">Coiled coil</keyword>
<feature type="compositionally biased region" description="Basic and acidic residues" evidence="2">
    <location>
        <begin position="54"/>
        <end position="64"/>
    </location>
</feature>
<dbReference type="OrthoDB" id="10382250at2759"/>
<feature type="compositionally biased region" description="Polar residues" evidence="2">
    <location>
        <begin position="1"/>
        <end position="17"/>
    </location>
</feature>
<dbReference type="Proteomes" id="UP000277580">
    <property type="component" value="Unassembled WGS sequence"/>
</dbReference>
<feature type="coiled-coil region" evidence="1">
    <location>
        <begin position="131"/>
        <end position="165"/>
    </location>
</feature>
<reference evidence="3 4" key="1">
    <citation type="journal article" date="2018" name="Nat. Ecol. Evol.">
        <title>Pezizomycetes genomes reveal the molecular basis of ectomycorrhizal truffle lifestyle.</title>
        <authorList>
            <person name="Murat C."/>
            <person name="Payen T."/>
            <person name="Noel B."/>
            <person name="Kuo A."/>
            <person name="Morin E."/>
            <person name="Chen J."/>
            <person name="Kohler A."/>
            <person name="Krizsan K."/>
            <person name="Balestrini R."/>
            <person name="Da Silva C."/>
            <person name="Montanini B."/>
            <person name="Hainaut M."/>
            <person name="Levati E."/>
            <person name="Barry K.W."/>
            <person name="Belfiori B."/>
            <person name="Cichocki N."/>
            <person name="Clum A."/>
            <person name="Dockter R.B."/>
            <person name="Fauchery L."/>
            <person name="Guy J."/>
            <person name="Iotti M."/>
            <person name="Le Tacon F."/>
            <person name="Lindquist E.A."/>
            <person name="Lipzen A."/>
            <person name="Malagnac F."/>
            <person name="Mello A."/>
            <person name="Molinier V."/>
            <person name="Miyauchi S."/>
            <person name="Poulain J."/>
            <person name="Riccioni C."/>
            <person name="Rubini A."/>
            <person name="Sitrit Y."/>
            <person name="Splivallo R."/>
            <person name="Traeger S."/>
            <person name="Wang M."/>
            <person name="Zifcakova L."/>
            <person name="Wipf D."/>
            <person name="Zambonelli A."/>
            <person name="Paolocci F."/>
            <person name="Nowrousian M."/>
            <person name="Ottonello S."/>
            <person name="Baldrian P."/>
            <person name="Spatafora J.W."/>
            <person name="Henrissat B."/>
            <person name="Nagy L.G."/>
            <person name="Aury J.M."/>
            <person name="Wincker P."/>
            <person name="Grigoriev I.V."/>
            <person name="Bonfante P."/>
            <person name="Martin F.M."/>
        </authorList>
    </citation>
    <scope>NUCLEOTIDE SEQUENCE [LARGE SCALE GENOMIC DNA]</scope>
    <source>
        <strain evidence="3 4">CCBAS932</strain>
    </source>
</reference>
<accession>A0A3N4KVS9</accession>
<sequence length="220" mass="25380">MSIQSARDMPSSSSQNPRMRPQLTIRVPPPPHLQNPMPPIPPQTIRVVPHTKANNKEPRCKDTKNNNAPLKNPRGIIDINNLTSNERIKAALEPLLARWSTNLSFREITAIARLPAEEAEAMFVVQLIDSLEAEKRRRRAAESCVKLLEETHTELLRKKKEVHEETQGLLRKRSMEIREEEEWVCMRERELGGENAALKERVRHLEIDLWNARKRDGSMV</sequence>
<feature type="region of interest" description="Disordered" evidence="2">
    <location>
        <begin position="53"/>
        <end position="72"/>
    </location>
</feature>
<feature type="region of interest" description="Disordered" evidence="2">
    <location>
        <begin position="1"/>
        <end position="36"/>
    </location>
</feature>
<dbReference type="EMBL" id="ML119117">
    <property type="protein sequence ID" value="RPB14656.1"/>
    <property type="molecule type" value="Genomic_DNA"/>
</dbReference>